<evidence type="ECO:0000313" key="1">
    <source>
        <dbReference type="EMBL" id="MBH0781040.1"/>
    </source>
</evidence>
<organism evidence="1 2">
    <name type="scientific">Nocardia bovistercoris</name>
    <dbReference type="NCBI Taxonomy" id="2785916"/>
    <lineage>
        <taxon>Bacteria</taxon>
        <taxon>Bacillati</taxon>
        <taxon>Actinomycetota</taxon>
        <taxon>Actinomycetes</taxon>
        <taxon>Mycobacteriales</taxon>
        <taxon>Nocardiaceae</taxon>
        <taxon>Nocardia</taxon>
    </lineage>
</organism>
<keyword evidence="2" id="KW-1185">Reference proteome</keyword>
<evidence type="ECO:0000313" key="2">
    <source>
        <dbReference type="Proteomes" id="UP000655751"/>
    </source>
</evidence>
<gene>
    <name evidence="1" type="ORF">IT779_32685</name>
</gene>
<dbReference type="Proteomes" id="UP000655751">
    <property type="component" value="Unassembled WGS sequence"/>
</dbReference>
<dbReference type="RefSeq" id="WP_196153393.1">
    <property type="nucleotide sequence ID" value="NZ_JADMLG010000020.1"/>
</dbReference>
<comment type="caution">
    <text evidence="1">The sequence shown here is derived from an EMBL/GenBank/DDBJ whole genome shotgun (WGS) entry which is preliminary data.</text>
</comment>
<dbReference type="AlphaFoldDB" id="A0A931N3U8"/>
<name>A0A931N3U8_9NOCA</name>
<accession>A0A931N3U8</accession>
<reference evidence="1" key="1">
    <citation type="submission" date="2020-11" db="EMBL/GenBank/DDBJ databases">
        <title>Nocardia NEAU-351.nov., a novel actinomycete isolated from the cow dung.</title>
        <authorList>
            <person name="Zhang X."/>
        </authorList>
    </citation>
    <scope>NUCLEOTIDE SEQUENCE</scope>
    <source>
        <strain evidence="1">NEAU-351</strain>
    </source>
</reference>
<dbReference type="EMBL" id="JADMLG010000020">
    <property type="protein sequence ID" value="MBH0781040.1"/>
    <property type="molecule type" value="Genomic_DNA"/>
</dbReference>
<sequence>MLKASSPSESMISMDAATVAARLIKGFEGRGMARFRSVVARSVGLPGAVRYSIVVRAVRCSLPHRTAFPNAIAYLIYRI</sequence>
<proteinExistence type="predicted"/>
<protein>
    <submittedName>
        <fullName evidence="1">Uncharacterized protein</fullName>
    </submittedName>
</protein>